<accession>A0A3M7LW84</accession>
<evidence type="ECO:0000256" key="2">
    <source>
        <dbReference type="SAM" id="MobiDB-lite"/>
    </source>
</evidence>
<dbReference type="OrthoDB" id="3776185at2759"/>
<name>A0A3M7LW84_9PLEO</name>
<evidence type="ECO:0000256" key="1">
    <source>
        <dbReference type="SAM" id="Coils"/>
    </source>
</evidence>
<reference evidence="3 4" key="1">
    <citation type="journal article" date="2014" name="PLoS ONE">
        <title>De novo Genome Assembly of the Fungal Plant Pathogen Pyrenophora semeniperda.</title>
        <authorList>
            <person name="Soliai M.M."/>
            <person name="Meyer S.E."/>
            <person name="Udall J.A."/>
            <person name="Elzinga D.E."/>
            <person name="Hermansen R.A."/>
            <person name="Bodily P.M."/>
            <person name="Hart A.A."/>
            <person name="Coleman C.E."/>
        </authorList>
    </citation>
    <scope>NUCLEOTIDE SEQUENCE [LARGE SCALE GENOMIC DNA]</scope>
    <source>
        <strain evidence="3 4">CCB06</strain>
        <tissue evidence="3">Mycelium</tissue>
    </source>
</reference>
<feature type="region of interest" description="Disordered" evidence="2">
    <location>
        <begin position="192"/>
        <end position="211"/>
    </location>
</feature>
<feature type="compositionally biased region" description="Basic and acidic residues" evidence="2">
    <location>
        <begin position="260"/>
        <end position="299"/>
    </location>
</feature>
<protein>
    <submittedName>
        <fullName evidence="3">Uncharacterized protein</fullName>
    </submittedName>
</protein>
<dbReference type="EMBL" id="KE747809">
    <property type="protein sequence ID" value="RMZ66487.1"/>
    <property type="molecule type" value="Genomic_DNA"/>
</dbReference>
<feature type="region of interest" description="Disordered" evidence="2">
    <location>
        <begin position="1"/>
        <end position="78"/>
    </location>
</feature>
<feature type="region of interest" description="Disordered" evidence="2">
    <location>
        <begin position="572"/>
        <end position="646"/>
    </location>
</feature>
<dbReference type="Proteomes" id="UP000265663">
    <property type="component" value="Unassembled WGS sequence"/>
</dbReference>
<feature type="coiled-coil region" evidence="1">
    <location>
        <begin position="94"/>
        <end position="170"/>
    </location>
</feature>
<evidence type="ECO:0000313" key="3">
    <source>
        <dbReference type="EMBL" id="RMZ66487.1"/>
    </source>
</evidence>
<dbReference type="AlphaFoldDB" id="A0A3M7LW84"/>
<keyword evidence="1" id="KW-0175">Coiled coil</keyword>
<feature type="region of interest" description="Disordered" evidence="2">
    <location>
        <begin position="334"/>
        <end position="378"/>
    </location>
</feature>
<feature type="region of interest" description="Disordered" evidence="2">
    <location>
        <begin position="241"/>
        <end position="299"/>
    </location>
</feature>
<organism evidence="3 4">
    <name type="scientific">Pyrenophora seminiperda CCB06</name>
    <dbReference type="NCBI Taxonomy" id="1302712"/>
    <lineage>
        <taxon>Eukaryota</taxon>
        <taxon>Fungi</taxon>
        <taxon>Dikarya</taxon>
        <taxon>Ascomycota</taxon>
        <taxon>Pezizomycotina</taxon>
        <taxon>Dothideomycetes</taxon>
        <taxon>Pleosporomycetidae</taxon>
        <taxon>Pleosporales</taxon>
        <taxon>Pleosporineae</taxon>
        <taxon>Pleosporaceae</taxon>
        <taxon>Pyrenophora</taxon>
    </lineage>
</organism>
<gene>
    <name evidence="3" type="ORF">GMOD_00001823</name>
</gene>
<sequence>MASRANFWAAGNKSIKSASSPNPTIADALPKPKLDTMLQQKKGLVLKPMRNGSTNGDTNGSSTSSSTPTRKKTDWADEEEDTDFLTHFVKDPRIATLETTIVLKDERVKELEATVVTKTLRIAELEATVQDQDYRIGDLEADSKDKDARLGKLEEENREQFIQVQELLRDASNKDKCIAGLEYELRQKPVTMHDHELKSNSDTPTSTNDGDEVIALERTTTNTSTAAKIADAEPIEVQQMAEAEKAKSDTDMSDSFEMVEASKSEEPVKEFTETATKEKLPSTETTPDRSSEKPDLRDSHVTKVALKVVPPAPKPKTLTFPIDFSKYAKKPTALATKTEPKLPSPMSARNGHTTPWGRSAKQARVKTDAKPTFNPSADIRQMPLGERIKYANGPDVMVKLGEVTLMTIPKYILMQCSSKALQYFNANPDAISWDFAAGSMDADAAKTCLTWMDEMTFQGRVYSITLSAVPAHDKRNISVCHVARVMGLNNTYVGHFTKQLCDRIRKHEASYEFMDTVCELAYLENDPIFECLANNLVNQKKVGSVKDMAGVEKLVAKHKVLKTKMEEIEKKIAGHTNMRKTGNSPMGSQRGGSNERHGGVRGAGGNERHAGFRGAGGKKSGHGGGVAPGIKPAMPSNSEAPFSRTH</sequence>
<keyword evidence="4" id="KW-1185">Reference proteome</keyword>
<feature type="compositionally biased region" description="Gly residues" evidence="2">
    <location>
        <begin position="613"/>
        <end position="627"/>
    </location>
</feature>
<feature type="compositionally biased region" description="Low complexity" evidence="2">
    <location>
        <begin position="51"/>
        <end position="67"/>
    </location>
</feature>
<evidence type="ECO:0000313" key="4">
    <source>
        <dbReference type="Proteomes" id="UP000265663"/>
    </source>
</evidence>
<feature type="compositionally biased region" description="Polar residues" evidence="2">
    <location>
        <begin position="14"/>
        <end position="23"/>
    </location>
</feature>
<proteinExistence type="predicted"/>